<dbReference type="Proteomes" id="UP000445000">
    <property type="component" value="Unassembled WGS sequence"/>
</dbReference>
<proteinExistence type="predicted"/>
<dbReference type="InterPro" id="IPR011042">
    <property type="entry name" value="6-blade_b-propeller_TolB-like"/>
</dbReference>
<evidence type="ECO:0000259" key="3">
    <source>
        <dbReference type="Pfam" id="PF07995"/>
    </source>
</evidence>
<name>A0A829Y4U3_9GAMM</name>
<evidence type="ECO:0000313" key="4">
    <source>
        <dbReference type="EMBL" id="GFE78015.1"/>
    </source>
</evidence>
<feature type="compositionally biased region" description="Pro residues" evidence="1">
    <location>
        <begin position="34"/>
        <end position="44"/>
    </location>
</feature>
<feature type="region of interest" description="Disordered" evidence="1">
    <location>
        <begin position="23"/>
        <end position="54"/>
    </location>
</feature>
<feature type="chain" id="PRO_5032347953" description="Glucose/Sorbosone dehydrogenase domain-containing protein" evidence="2">
    <location>
        <begin position="23"/>
        <end position="745"/>
    </location>
</feature>
<dbReference type="SUPFAM" id="SSF50952">
    <property type="entry name" value="Soluble quinoprotein glucose dehydrogenase"/>
    <property type="match status" value="1"/>
</dbReference>
<keyword evidence="2" id="KW-0732">Signal</keyword>
<dbReference type="PANTHER" id="PTHR19328:SF75">
    <property type="entry name" value="ALDOSE SUGAR DEHYDROGENASE YLII"/>
    <property type="match status" value="1"/>
</dbReference>
<dbReference type="AlphaFoldDB" id="A0A829Y4U3"/>
<protein>
    <recommendedName>
        <fullName evidence="3">Glucose/Sorbosone dehydrogenase domain-containing protein</fullName>
    </recommendedName>
</protein>
<dbReference type="PROSITE" id="PS51257">
    <property type="entry name" value="PROKAR_LIPOPROTEIN"/>
    <property type="match status" value="1"/>
</dbReference>
<keyword evidence="5" id="KW-1185">Reference proteome</keyword>
<dbReference type="Pfam" id="PF07995">
    <property type="entry name" value="GSDH"/>
    <property type="match status" value="1"/>
</dbReference>
<dbReference type="PANTHER" id="PTHR19328">
    <property type="entry name" value="HEDGEHOG-INTERACTING PROTEIN"/>
    <property type="match status" value="1"/>
</dbReference>
<feature type="signal peptide" evidence="2">
    <location>
        <begin position="1"/>
        <end position="22"/>
    </location>
</feature>
<feature type="domain" description="Glucose/Sorbosone dehydrogenase" evidence="3">
    <location>
        <begin position="82"/>
        <end position="423"/>
    </location>
</feature>
<organism evidence="4 5">
    <name type="scientific">Steroidobacter agaridevorans</name>
    <dbReference type="NCBI Taxonomy" id="2695856"/>
    <lineage>
        <taxon>Bacteria</taxon>
        <taxon>Pseudomonadati</taxon>
        <taxon>Pseudomonadota</taxon>
        <taxon>Gammaproteobacteria</taxon>
        <taxon>Steroidobacterales</taxon>
        <taxon>Steroidobacteraceae</taxon>
        <taxon>Steroidobacter</taxon>
    </lineage>
</organism>
<evidence type="ECO:0000313" key="5">
    <source>
        <dbReference type="Proteomes" id="UP000445000"/>
    </source>
</evidence>
<accession>A0A829Y4U3</accession>
<dbReference type="InterPro" id="IPR012938">
    <property type="entry name" value="Glc/Sorbosone_DH"/>
</dbReference>
<comment type="caution">
    <text evidence="4">The sequence shown here is derived from an EMBL/GenBank/DDBJ whole genome shotgun (WGS) entry which is preliminary data.</text>
</comment>
<gene>
    <name evidence="4" type="ORF">GCM10011487_00150</name>
</gene>
<evidence type="ECO:0000256" key="2">
    <source>
        <dbReference type="SAM" id="SignalP"/>
    </source>
</evidence>
<dbReference type="Gene3D" id="2.120.10.30">
    <property type="entry name" value="TolB, C-terminal domain"/>
    <property type="match status" value="1"/>
</dbReference>
<dbReference type="RefSeq" id="WP_209005378.1">
    <property type="nucleotide sequence ID" value="NZ_BLJN01000001.1"/>
</dbReference>
<sequence length="745" mass="79424">MNGRLARFALTGLLLAGLQACGGGSGTQQQPAGQEPPPTTPPPANGSSGLDARPANATCIAWPRPVAGSDISLSRFTSLSFNMPVALLQAPNDSARWFVVQQDGIVMQFSGTTPTSSSTFIDISDRVRDGGEMGLLGMAFHPNYPTDNRVFLSYTHGDPLVSRISAFTSSDGGATLNPATESIVLTINQPDENHNGGNIAFGPDGYLYIGMGDGGGGGDTHGDRGNGQRLTTMLGKMLRIDVTNAAQYAIPSTNPYFGNALCPAGGRTSGECPEIYAYGFRNPWRWSFDRENGDLWVGDVGQGIWEEVDQVTLGGNYGWRCREGAHDYNTDGTPGCTGSTLIDPVAEYNHTLGNSITGGYVYRGAQNSSLLGRYLFGDFDSGRIWAWLAESAAQPREPTELLDTELNISSFAQGNDGELYVVDYRGTLQRIDFESVVGANTAPRQLSETGCVSSTDPKQPASGLIPYAINAPFWSDGAEKDRWIALPEGQGIGVGTDGDWSFPAGTVLMKNFRIGTQLVETRLFMRHPDGVWGGFSYEWNAEQTQATLLEGGATRDLGGGRSWIFPSEGECLDCHTQAAGRSLGLETAQLNRSFTYPQTNRSANELTTLNHIGLLTPAIADASTQPSLPDPYGTTGTLNDRARAYLHTNCSQCHRPGGVTSTNLDLRYTTSLTATNACNTVPQRGDLGLGSDARVIAPGSSANSLVVNRMNRRDSSAMPPLASLTPDTAGVSLISQWIDSLSSCQ</sequence>
<dbReference type="EMBL" id="BLJN01000001">
    <property type="protein sequence ID" value="GFE78015.1"/>
    <property type="molecule type" value="Genomic_DNA"/>
</dbReference>
<reference evidence="5" key="1">
    <citation type="submission" date="2020-01" db="EMBL/GenBank/DDBJ databases">
        <title>'Steroidobacter agaridevorans' sp. nov., agar-degrading bacteria isolated from rhizosphere soils.</title>
        <authorList>
            <person name="Ikenaga M."/>
            <person name="Kataoka M."/>
            <person name="Murouchi A."/>
            <person name="Katsuragi S."/>
            <person name="Sakai M."/>
        </authorList>
    </citation>
    <scope>NUCLEOTIDE SEQUENCE [LARGE SCALE GENOMIC DNA]</scope>
    <source>
        <strain evidence="5">YU21-B</strain>
    </source>
</reference>
<dbReference type="InterPro" id="IPR011041">
    <property type="entry name" value="Quinoprot_gluc/sorb_DH_b-prop"/>
</dbReference>
<evidence type="ECO:0000256" key="1">
    <source>
        <dbReference type="SAM" id="MobiDB-lite"/>
    </source>
</evidence>